<dbReference type="Pfam" id="PF17855">
    <property type="entry name" value="MCM_lid"/>
    <property type="match status" value="1"/>
</dbReference>
<evidence type="ECO:0000313" key="3">
    <source>
        <dbReference type="Proteomes" id="UP001634394"/>
    </source>
</evidence>
<proteinExistence type="predicted"/>
<keyword evidence="3" id="KW-1185">Reference proteome</keyword>
<dbReference type="InterPro" id="IPR031327">
    <property type="entry name" value="MCM"/>
</dbReference>
<organism evidence="2 3">
    <name type="scientific">Sinanodonta woodiana</name>
    <name type="common">Chinese pond mussel</name>
    <name type="synonym">Anodonta woodiana</name>
    <dbReference type="NCBI Taxonomy" id="1069815"/>
    <lineage>
        <taxon>Eukaryota</taxon>
        <taxon>Metazoa</taxon>
        <taxon>Spiralia</taxon>
        <taxon>Lophotrochozoa</taxon>
        <taxon>Mollusca</taxon>
        <taxon>Bivalvia</taxon>
        <taxon>Autobranchia</taxon>
        <taxon>Heteroconchia</taxon>
        <taxon>Palaeoheterodonta</taxon>
        <taxon>Unionida</taxon>
        <taxon>Unionoidea</taxon>
        <taxon>Unionidae</taxon>
        <taxon>Unioninae</taxon>
        <taxon>Sinanodonta</taxon>
    </lineage>
</organism>
<evidence type="ECO:0000259" key="1">
    <source>
        <dbReference type="Pfam" id="PF17855"/>
    </source>
</evidence>
<feature type="non-terminal residue" evidence="2">
    <location>
        <position position="389"/>
    </location>
</feature>
<dbReference type="EMBL" id="JBJQND010000004">
    <property type="protein sequence ID" value="KAL3879128.1"/>
    <property type="molecule type" value="Genomic_DNA"/>
</dbReference>
<protein>
    <recommendedName>
        <fullName evidence="1">MCM AAA-lid domain-containing protein</fullName>
    </recommendedName>
</protein>
<dbReference type="Proteomes" id="UP001634394">
    <property type="component" value="Unassembled WGS sequence"/>
</dbReference>
<sequence length="389" mass="43401">SSLCQSSDVPGGNGNAVSCSEYQNDFICSFCFAILKEDISSRILSDEKIILFVFFFSLQANNIKKVECTLPSKGLNDCFSKNLIKLYSSRHGSPWSFVLTLAYIFGVLQHTPLHVLAIGHETSIMSRLLNYALMFTDRRITISSRNTLSGRVTTDKYKSSAYFIEELVDGKMSTDVGSRFTRGMPQQREQPLGCKVWAYMNTTSTKKPQHFENFIMAICDTGDVLKGFLDAFSLVCFTDNGDRSTNEEAEMQIVQHILNLAILDPPESDLELPLSAEDFHLLLSYAKRLQPNITKEAASLIKGYYVTIRKSRSEFSSYSVPVSAQQVILSMAYSHAKLALRSTVLIEDALMAIRLYEEILSGRSGISVLNVQPMPHVTSVTVDHYLGPG</sequence>
<accession>A0ABD3X2C8</accession>
<dbReference type="AlphaFoldDB" id="A0ABD3X2C8"/>
<reference evidence="2 3" key="1">
    <citation type="submission" date="2024-11" db="EMBL/GenBank/DDBJ databases">
        <title>Chromosome-level genome assembly of the freshwater bivalve Anodonta woodiana.</title>
        <authorList>
            <person name="Chen X."/>
        </authorList>
    </citation>
    <scope>NUCLEOTIDE SEQUENCE [LARGE SCALE GENOMIC DNA]</scope>
    <source>
        <strain evidence="2">MN2024</strain>
        <tissue evidence="2">Gills</tissue>
    </source>
</reference>
<evidence type="ECO:0000313" key="2">
    <source>
        <dbReference type="EMBL" id="KAL3879128.1"/>
    </source>
</evidence>
<dbReference type="InterPro" id="IPR041562">
    <property type="entry name" value="MCM_lid"/>
</dbReference>
<comment type="caution">
    <text evidence="2">The sequence shown here is derived from an EMBL/GenBank/DDBJ whole genome shotgun (WGS) entry which is preliminary data.</text>
</comment>
<feature type="non-terminal residue" evidence="2">
    <location>
        <position position="1"/>
    </location>
</feature>
<dbReference type="PANTHER" id="PTHR11630">
    <property type="entry name" value="DNA REPLICATION LICENSING FACTOR MCM FAMILY MEMBER"/>
    <property type="match status" value="1"/>
</dbReference>
<name>A0ABD3X2C8_SINWO</name>
<dbReference type="InterPro" id="IPR027417">
    <property type="entry name" value="P-loop_NTPase"/>
</dbReference>
<dbReference type="PANTHER" id="PTHR11630:SF75">
    <property type="entry name" value="MINICHROMOSOME MAINTENANCE DOMAIN-CONTAINING PROTEIN 2"/>
    <property type="match status" value="1"/>
</dbReference>
<gene>
    <name evidence="2" type="ORF">ACJMK2_031439</name>
</gene>
<dbReference type="Gene3D" id="3.40.50.300">
    <property type="entry name" value="P-loop containing nucleotide triphosphate hydrolases"/>
    <property type="match status" value="1"/>
</dbReference>
<feature type="domain" description="MCM AAA-lid" evidence="1">
    <location>
        <begin position="283"/>
        <end position="359"/>
    </location>
</feature>